<dbReference type="CDD" id="cd00041">
    <property type="entry name" value="CUB"/>
    <property type="match status" value="3"/>
</dbReference>
<evidence type="ECO:0000313" key="23">
    <source>
        <dbReference type="EMBL" id="KAB1271012.1"/>
    </source>
</evidence>
<evidence type="ECO:0000256" key="8">
    <source>
        <dbReference type="ARBA" id="ARBA00022729"/>
    </source>
</evidence>
<feature type="disulfide bond" evidence="18">
    <location>
        <begin position="381"/>
        <end position="445"/>
    </location>
</feature>
<feature type="domain" description="SRCR" evidence="21">
    <location>
        <begin position="70"/>
        <end position="170"/>
    </location>
</feature>
<dbReference type="InterPro" id="IPR001190">
    <property type="entry name" value="SRCR"/>
</dbReference>
<dbReference type="PRINTS" id="PR00023">
    <property type="entry name" value="ZPELLUCIDA"/>
</dbReference>
<feature type="domain" description="SRCR" evidence="21">
    <location>
        <begin position="580"/>
        <end position="680"/>
    </location>
</feature>
<dbReference type="SMART" id="SM00241">
    <property type="entry name" value="ZP"/>
    <property type="match status" value="1"/>
</dbReference>
<feature type="domain" description="ZP" evidence="22">
    <location>
        <begin position="1570"/>
        <end position="1812"/>
    </location>
</feature>
<dbReference type="InterPro" id="IPR035914">
    <property type="entry name" value="Sperma_CUB_dom_sf"/>
</dbReference>
<organism evidence="23 24">
    <name type="scientific">Camelus dromedarius</name>
    <name type="common">Dromedary</name>
    <name type="synonym">Arabian camel</name>
    <dbReference type="NCBI Taxonomy" id="9838"/>
    <lineage>
        <taxon>Eukaryota</taxon>
        <taxon>Metazoa</taxon>
        <taxon>Chordata</taxon>
        <taxon>Craniata</taxon>
        <taxon>Vertebrata</taxon>
        <taxon>Euteleostomi</taxon>
        <taxon>Mammalia</taxon>
        <taxon>Eutheria</taxon>
        <taxon>Laurasiatheria</taxon>
        <taxon>Artiodactyla</taxon>
        <taxon>Tylopoda</taxon>
        <taxon>Camelidae</taxon>
        <taxon>Camelus</taxon>
    </lineage>
</organism>
<evidence type="ECO:0000256" key="6">
    <source>
        <dbReference type="ARBA" id="ARBA00022475"/>
    </source>
</evidence>
<comment type="similarity">
    <text evidence="3">Belongs to the DMBT1 family.</text>
</comment>
<dbReference type="FunFam" id="3.10.250.10:FF:000003">
    <property type="entry name" value="Deleted in malignant brain tumors 1"/>
    <property type="match status" value="4"/>
</dbReference>
<feature type="disulfide bond" evidence="18">
    <location>
        <begin position="857"/>
        <end position="921"/>
    </location>
</feature>
<comment type="caution">
    <text evidence="18">Lacks conserved residue(s) required for the propagation of feature annotation.</text>
</comment>
<name>A0A5N4DIM8_CAMDR</name>
<dbReference type="InterPro" id="IPR036772">
    <property type="entry name" value="SRCR-like_dom_sf"/>
</dbReference>
<evidence type="ECO:0000259" key="21">
    <source>
        <dbReference type="PROSITE" id="PS50287"/>
    </source>
</evidence>
<dbReference type="GO" id="GO:0030154">
    <property type="term" value="P:cell differentiation"/>
    <property type="evidence" value="ECO:0007669"/>
    <property type="project" value="UniProtKB-KW"/>
</dbReference>
<evidence type="ECO:0000256" key="4">
    <source>
        <dbReference type="ARBA" id="ARBA00022448"/>
    </source>
</evidence>
<evidence type="ECO:0000256" key="10">
    <source>
        <dbReference type="ARBA" id="ARBA00022782"/>
    </source>
</evidence>
<gene>
    <name evidence="23" type="ORF">Cadr_000009671</name>
</gene>
<sequence length="1849" mass="197576">MGPVIPGEVGVSLKKMSVAKSLAQCQGHRWPLINSGYFLGVMVVRKRLTPFTSALVGAGGCVSPKDWLAVRLVEGFGRCSGRVEVYFEGVWCTVCDDLWDESEAQVVCRQLGCGAAVSAPGEAHFGQGSGPILLDDVQCSGTEAFLAQCSHAGWFAHNCGHKEDAGVICSEYEYEMSGAFDAEVLTPFPGDWPQLQLVNGSDRCSGRVEVFYHGRWGRVCDDLWDMNDADVVCRQLDCGRALAAPGEALFGDGEGDFLLDEVDCTGRESFLGQCPHADWSLHNCGPGEDASVVCSGAEVSAPPSAQDAVESLLLPPAAELTIAPITSEEEQTPIEPSLAAAPDGLAHPLAGGWVAVRLVDGPGQCSGRVEVLFQGTWGTVCDDLWDLAEASVVCRQLQCGQAVAAPLAAHFGAGSGKIVLDNVQCAGSESHLGQCRHRGEAGHDCRHLEDAGIISAGADDPPAPTPAPGSEATSSVYMPTGDGLSATVPTTGPPNLHSTLRPAGQALSAAVPTTEPAMLPTAPTPAGDRSATVAPREPAALQSTPMPPAAAYENPLPTSPVIPAAQHPPSSAPPGGWAPVRLVDGHRSCAGRVELFYQGGWGTVCDDLWDLPEANVVCRKLGCGWAVSAPGEAHFGDGSGKILLDNVHCRGDEQHLEECSHAGWFAHNCGHQEDAGVICSDAEDPAASPTDHPLATAAGTKGAEKAQCGSIITNPSGAIKNPPRNEMHDNITCVWQIKANTSDHILLAFPKLSLDCTNEYFEILDGPPSSAKSLGKTCFGTHLTYVSSSSTMTLVYFRSFNNIGKTFIAYYYSETKEAVSRTPHLVRDWPELRLVGGSGWCSGRVEVRYQGAWGTVCDDLWDLNEAEVVCRQLGCGRAVSALGKAHFGQGSGDIFLDNLQCAGVERYLGQCAHSGWSEHNCSHHEDAGVICSGLSTASQDHVTGGSNSCGGVISSISGSFSSPLYPENYPTDIQCVWEIHVAKKFRIELMIPTLKLEDILGCPYDSVEIFDGPRIASLSMGKFCASAAVMFFSSSHIVTVVFRSDSVITNTGFYAQFNAIEQGQRESATNMGDGNPSYLNPKVKNKIPLCLKDGPELRLVGSSGWCSGHVEVLHQGSWGTVFDNLWDLNEAKVVCRQLGCGQAITAPGKAHFGPGSGDILLDSIQCSGSENHLGQCPSSGWSDHNCGHHQDAGVICSDAGDRAPDVISAPPAAISQAPIPQGGSNSCGGVISSLLGSFSSPWYPTNYPTNVECVWVIHLAEKFLIELTIPSLKLEHSHGCPYDFIEVFDGRQVASLSMGRFCAGTKLTFLSSSNIMTAVFRSDAMITSTGFYAVYSAIHQDERESGTDDSRKVEPTVSVSTTVTTAPAVSSASMERTSLPDVASTSAEVDTPSEFDSSLFVCRYNSHFKRSTFLTRYLSALFSSSATDLIPTEVTPSPVSISVAEKMAPLPDPPLRLAGGRSRCEGRVEVRHQGVWGTVCDDRWNIKNARVVCRVLGCGRALGAPGRGSFGAGSGPILLDNVRCAGTEDALERCAHAGWARHNCHHGEDAGVVCAGPADSVVPKDNAQLSCLPHLFQVVIDRGYLRRLGYSSWDIHLNDELCRPQLTGRYLIFNIPYGHCGTIRQESLGSLSYSNSVRGRTRGHPGRVTVRHKVPQLKFTCRVDGQSAVEIIPGADIPREGASYDVSISFLELPMSQHTGSRGPYYASQKKEVFLQATLHSANPSLRLFVDTCVASPDPGDFTTVKYDLIRQGCIKDNTYVNLRSHQKNVAQFKFNVFSFLTSYDVIYLQCKVAVCKVGDRSSHCSQGCAEWGKRGTGPLEATEEQTEHFQTVGPLEIHKRTDQRRTLV</sequence>
<keyword evidence="6" id="KW-1003">Cell membrane</keyword>
<keyword evidence="4" id="KW-0813">Transport</keyword>
<dbReference type="InterPro" id="IPR017977">
    <property type="entry name" value="ZP_dom_CS"/>
</dbReference>
<keyword evidence="24" id="KW-1185">Reference proteome</keyword>
<dbReference type="FunFam" id="2.60.120.290:FF:000005">
    <property type="entry name" value="Procollagen C-endopeptidase enhancer 1"/>
    <property type="match status" value="1"/>
</dbReference>
<feature type="disulfide bond" evidence="18">
    <location>
        <begin position="1493"/>
        <end position="1554"/>
    </location>
</feature>
<evidence type="ECO:0000256" key="2">
    <source>
        <dbReference type="ARBA" id="ARBA00004613"/>
    </source>
</evidence>
<evidence type="ECO:0000256" key="14">
    <source>
        <dbReference type="ARBA" id="ARBA00023180"/>
    </source>
</evidence>
<dbReference type="PROSITE" id="PS00420">
    <property type="entry name" value="SRCR_1"/>
    <property type="match status" value="3"/>
</dbReference>
<comment type="subcellular location">
    <subcellularLocation>
        <location evidence="1">Cell membrane</location>
    </subcellularLocation>
    <subcellularLocation>
        <location evidence="2">Secreted</location>
    </subcellularLocation>
</comment>
<keyword evidence="12" id="KW-0472">Membrane</keyword>
<feature type="domain" description="CUB" evidence="20">
    <location>
        <begin position="708"/>
        <end position="814"/>
    </location>
</feature>
<feature type="disulfide bond" evidence="18">
    <location>
        <begin position="1135"/>
        <end position="1196"/>
    </location>
</feature>
<proteinExistence type="inferred from homology"/>
<feature type="domain" description="SRCR" evidence="21">
    <location>
        <begin position="356"/>
        <end position="456"/>
    </location>
</feature>
<dbReference type="PROSITE" id="PS00682">
    <property type="entry name" value="ZP_1"/>
    <property type="match status" value="1"/>
</dbReference>
<dbReference type="FunFam" id="2.60.120.290:FF:000004">
    <property type="entry name" value="Metalloendopeptidase"/>
    <property type="match status" value="1"/>
</dbReference>
<feature type="region of interest" description="Disordered" evidence="19">
    <location>
        <begin position="454"/>
        <end position="500"/>
    </location>
</feature>
<feature type="disulfide bond" evidence="18">
    <location>
        <begin position="108"/>
        <end position="169"/>
    </location>
</feature>
<dbReference type="InterPro" id="IPR042235">
    <property type="entry name" value="ZP-C_dom"/>
</dbReference>
<evidence type="ECO:0000256" key="13">
    <source>
        <dbReference type="ARBA" id="ARBA00023157"/>
    </source>
</evidence>
<feature type="domain" description="SRCR" evidence="21">
    <location>
        <begin position="195"/>
        <end position="295"/>
    </location>
</feature>
<dbReference type="Pfam" id="PF00100">
    <property type="entry name" value="Zona_pellucida"/>
    <property type="match status" value="1"/>
</dbReference>
<evidence type="ECO:0000256" key="9">
    <source>
        <dbReference type="ARBA" id="ARBA00022737"/>
    </source>
</evidence>
<dbReference type="GO" id="GO:0045217">
    <property type="term" value="P:cell-cell junction maintenance"/>
    <property type="evidence" value="ECO:0007669"/>
    <property type="project" value="TreeGrafter"/>
</dbReference>
<dbReference type="Gene3D" id="2.60.120.290">
    <property type="entry name" value="Spermadhesin, CUB domain"/>
    <property type="match status" value="3"/>
</dbReference>
<dbReference type="PROSITE" id="PS50287">
    <property type="entry name" value="SRCR_2"/>
    <property type="match status" value="7"/>
</dbReference>
<evidence type="ECO:0000256" key="19">
    <source>
        <dbReference type="SAM" id="MobiDB-lite"/>
    </source>
</evidence>
<accession>A0A5N4DIM8</accession>
<dbReference type="Proteomes" id="UP000299084">
    <property type="component" value="Unassembled WGS sequence"/>
</dbReference>
<feature type="disulfide bond" evidence="18">
    <location>
        <begin position="618"/>
        <end position="679"/>
    </location>
</feature>
<dbReference type="InterPro" id="IPR048290">
    <property type="entry name" value="ZP_chr"/>
</dbReference>
<evidence type="ECO:0000313" key="24">
    <source>
        <dbReference type="Proteomes" id="UP000299084"/>
    </source>
</evidence>
<dbReference type="EMBL" id="JWIN03000011">
    <property type="protein sequence ID" value="KAB1271012.1"/>
    <property type="molecule type" value="Genomic_DNA"/>
</dbReference>
<dbReference type="FunFam" id="2.60.40.4100:FF:000005">
    <property type="entry name" value="Deleted in malignant brain tumors 1"/>
    <property type="match status" value="1"/>
</dbReference>
<feature type="disulfide bond" evidence="18">
    <location>
        <begin position="264"/>
        <end position="274"/>
    </location>
</feature>
<feature type="disulfide bond" evidence="18">
    <location>
        <begin position="220"/>
        <end position="284"/>
    </location>
</feature>
<keyword evidence="5" id="KW-0217">Developmental protein</keyword>
<dbReference type="PROSITE" id="PS01180">
    <property type="entry name" value="CUB"/>
    <property type="match status" value="3"/>
</dbReference>
<feature type="region of interest" description="Disordered" evidence="19">
    <location>
        <begin position="516"/>
        <end position="546"/>
    </location>
</feature>
<dbReference type="Gene3D" id="3.10.250.10">
    <property type="entry name" value="SRCR-like domain"/>
    <property type="match status" value="7"/>
</dbReference>
<feature type="disulfide bond" evidence="18">
    <location>
        <begin position="1524"/>
        <end position="1534"/>
    </location>
</feature>
<evidence type="ECO:0000256" key="3">
    <source>
        <dbReference type="ARBA" id="ARBA00009931"/>
    </source>
</evidence>
<evidence type="ECO:0000256" key="18">
    <source>
        <dbReference type="PROSITE-ProRule" id="PRU00196"/>
    </source>
</evidence>
<dbReference type="Gene3D" id="2.60.40.4100">
    <property type="entry name" value="Zona pellucida, ZP-C domain"/>
    <property type="match status" value="1"/>
</dbReference>
<dbReference type="InterPro" id="IPR055356">
    <property type="entry name" value="ZP-N"/>
</dbReference>
<evidence type="ECO:0000256" key="11">
    <source>
        <dbReference type="ARBA" id="ARBA00022927"/>
    </source>
</evidence>
<feature type="domain" description="CUB" evidence="20">
    <location>
        <begin position="1227"/>
        <end position="1338"/>
    </location>
</feature>
<dbReference type="GO" id="GO:0015031">
    <property type="term" value="P:protein transport"/>
    <property type="evidence" value="ECO:0007669"/>
    <property type="project" value="UniProtKB-KW"/>
</dbReference>
<dbReference type="Pfam" id="PF23344">
    <property type="entry name" value="ZP-N"/>
    <property type="match status" value="1"/>
</dbReference>
<evidence type="ECO:0000259" key="20">
    <source>
        <dbReference type="PROSITE" id="PS01180"/>
    </source>
</evidence>
<feature type="domain" description="SRCR" evidence="21">
    <location>
        <begin position="1455"/>
        <end position="1555"/>
    </location>
</feature>
<feature type="disulfide bond" evidence="18">
    <location>
        <begin position="233"/>
        <end position="294"/>
    </location>
</feature>
<feature type="disulfide bond" evidence="18">
    <location>
        <begin position="425"/>
        <end position="435"/>
    </location>
</feature>
<evidence type="ECO:0000256" key="17">
    <source>
        <dbReference type="ARBA" id="ARBA00047200"/>
    </source>
</evidence>
<dbReference type="InterPro" id="IPR055355">
    <property type="entry name" value="ZP-C"/>
</dbReference>
<evidence type="ECO:0000256" key="15">
    <source>
        <dbReference type="ARBA" id="ARBA00030560"/>
    </source>
</evidence>
<dbReference type="SUPFAM" id="SSF49854">
    <property type="entry name" value="Spermadhesin, CUB domain"/>
    <property type="match status" value="3"/>
</dbReference>
<evidence type="ECO:0000259" key="22">
    <source>
        <dbReference type="PROSITE" id="PS51034"/>
    </source>
</evidence>
<feature type="disulfide bond" evidence="18">
    <location>
        <begin position="901"/>
        <end position="911"/>
    </location>
</feature>
<evidence type="ECO:0000256" key="16">
    <source>
        <dbReference type="ARBA" id="ARBA00047197"/>
    </source>
</evidence>
<dbReference type="Pfam" id="PF00530">
    <property type="entry name" value="SRCR"/>
    <property type="match status" value="7"/>
</dbReference>
<evidence type="ECO:0000256" key="7">
    <source>
        <dbReference type="ARBA" id="ARBA00022525"/>
    </source>
</evidence>
<feature type="disulfide bond" evidence="18">
    <location>
        <begin position="605"/>
        <end position="669"/>
    </location>
</feature>
<keyword evidence="14" id="KW-0325">Glycoprotein</keyword>
<keyword evidence="8" id="KW-0732">Signal</keyword>
<evidence type="ECO:0000256" key="1">
    <source>
        <dbReference type="ARBA" id="ARBA00004236"/>
    </source>
</evidence>
<dbReference type="InterPro" id="IPR001507">
    <property type="entry name" value="ZP_dom"/>
</dbReference>
<feature type="disulfide bond" evidence="18">
    <location>
        <begin position="870"/>
        <end position="931"/>
    </location>
</feature>
<dbReference type="GO" id="GO:0005576">
    <property type="term" value="C:extracellular region"/>
    <property type="evidence" value="ECO:0007669"/>
    <property type="project" value="UniProtKB-SubCell"/>
</dbReference>
<feature type="domain" description="SRCR" evidence="21">
    <location>
        <begin position="832"/>
        <end position="932"/>
    </location>
</feature>
<feature type="domain" description="CUB" evidence="20">
    <location>
        <begin position="949"/>
        <end position="1060"/>
    </location>
</feature>
<feature type="disulfide bond" evidence="18">
    <location>
        <begin position="95"/>
        <end position="159"/>
    </location>
</feature>
<feature type="disulfide bond" evidence="18">
    <location>
        <begin position="1480"/>
        <end position="1544"/>
    </location>
</feature>
<dbReference type="PANTHER" id="PTHR47653">
    <property type="entry name" value="PROTEIN BARK BEETLE"/>
    <property type="match status" value="1"/>
</dbReference>
<feature type="disulfide bond" evidence="18">
    <location>
        <begin position="139"/>
        <end position="149"/>
    </location>
</feature>
<evidence type="ECO:0000256" key="5">
    <source>
        <dbReference type="ARBA" id="ARBA00022473"/>
    </source>
</evidence>
<dbReference type="InterPro" id="IPR000859">
    <property type="entry name" value="CUB_dom"/>
</dbReference>
<keyword evidence="10" id="KW-0221">Differentiation</keyword>
<dbReference type="SUPFAM" id="SSF56487">
    <property type="entry name" value="SRCR-like"/>
    <property type="match status" value="7"/>
</dbReference>
<dbReference type="FunFam" id="3.10.250.10:FF:000006">
    <property type="entry name" value="neurotrypsin isoform X2"/>
    <property type="match status" value="3"/>
</dbReference>
<evidence type="ECO:0000256" key="12">
    <source>
        <dbReference type="ARBA" id="ARBA00023136"/>
    </source>
</evidence>
<feature type="domain" description="SRCR" evidence="21">
    <location>
        <begin position="1097"/>
        <end position="1197"/>
    </location>
</feature>
<dbReference type="GO" id="GO:0005886">
    <property type="term" value="C:plasma membrane"/>
    <property type="evidence" value="ECO:0007669"/>
    <property type="project" value="UniProtKB-SubCell"/>
</dbReference>
<feature type="disulfide bond" evidence="18">
    <location>
        <begin position="649"/>
        <end position="659"/>
    </location>
</feature>
<keyword evidence="13 18" id="KW-1015">Disulfide bond</keyword>
<reference evidence="23 24" key="1">
    <citation type="journal article" date="2019" name="Mol. Ecol. Resour.">
        <title>Improving Illumina assemblies with Hi-C and long reads: an example with the North African dromedary.</title>
        <authorList>
            <person name="Elbers J.P."/>
            <person name="Rogers M.F."/>
            <person name="Perelman P.L."/>
            <person name="Proskuryakova A.A."/>
            <person name="Serdyukova N.A."/>
            <person name="Johnson W.E."/>
            <person name="Horin P."/>
            <person name="Corander J."/>
            <person name="Murphy D."/>
            <person name="Burger P.A."/>
        </authorList>
    </citation>
    <scope>NUCLEOTIDE SEQUENCE [LARGE SCALE GENOMIC DNA]</scope>
    <source>
        <strain evidence="23">Drom800</strain>
        <tissue evidence="23">Blood</tissue>
    </source>
</reference>
<feature type="disulfide bond" evidence="18">
    <location>
        <begin position="1166"/>
        <end position="1176"/>
    </location>
</feature>
<dbReference type="PANTHER" id="PTHR47653:SF1">
    <property type="entry name" value="DELETED IN MALIGNANT BRAIN TUMORS 1 PROTEIN"/>
    <property type="match status" value="1"/>
</dbReference>
<dbReference type="Pfam" id="PF00431">
    <property type="entry name" value="CUB"/>
    <property type="match status" value="3"/>
</dbReference>
<dbReference type="SMART" id="SM00042">
    <property type="entry name" value="CUB"/>
    <property type="match status" value="3"/>
</dbReference>
<dbReference type="PROSITE" id="PS51034">
    <property type="entry name" value="ZP_2"/>
    <property type="match status" value="1"/>
</dbReference>
<keyword evidence="7" id="KW-0964">Secreted</keyword>
<dbReference type="InterPro" id="IPR053243">
    <property type="entry name" value="SJ_maturation_regulator"/>
</dbReference>
<dbReference type="SMART" id="SM00202">
    <property type="entry name" value="SR"/>
    <property type="match status" value="7"/>
</dbReference>
<keyword evidence="9" id="KW-0677">Repeat</keyword>
<dbReference type="PRINTS" id="PR00258">
    <property type="entry name" value="SPERACTRCPTR"/>
</dbReference>
<protein>
    <recommendedName>
        <fullName evidence="16">Scavenger receptor cysteine-rich domain-containing protein DMBT1</fullName>
    </recommendedName>
    <alternativeName>
        <fullName evidence="17">Deleted in malignant brain tumors 1 protein</fullName>
    </alternativeName>
    <alternativeName>
        <fullName evidence="15">Hensin</fullName>
    </alternativeName>
</protein>
<comment type="caution">
    <text evidence="23">The sequence shown here is derived from an EMBL/GenBank/DDBJ whole genome shotgun (WGS) entry which is preliminary data.</text>
</comment>
<dbReference type="Gene3D" id="2.60.40.3210">
    <property type="entry name" value="Zona pellucida, ZP-N domain"/>
    <property type="match status" value="1"/>
</dbReference>
<keyword evidence="11" id="KW-0653">Protein transport</keyword>